<accession>E8R079</accession>
<name>E8R079_ISOPI</name>
<evidence type="ECO:0000313" key="15">
    <source>
        <dbReference type="EMBL" id="ADV62206.1"/>
    </source>
</evidence>
<feature type="domain" description="7,8-dihydro-6-hydroxymethylpterin-pyrophosphokinase" evidence="14">
    <location>
        <begin position="5"/>
        <end position="144"/>
    </location>
</feature>
<evidence type="ECO:0000259" key="14">
    <source>
        <dbReference type="Pfam" id="PF01288"/>
    </source>
</evidence>
<reference evidence="15 16" key="2">
    <citation type="journal article" date="2011" name="Stand. Genomic Sci.">
        <title>Complete genome sequence of Isosphaera pallida type strain (IS1B).</title>
        <authorList>
            <consortium name="US DOE Joint Genome Institute (JGI-PGF)"/>
            <person name="Goker M."/>
            <person name="Cleland D."/>
            <person name="Saunders E."/>
            <person name="Lapidus A."/>
            <person name="Nolan M."/>
            <person name="Lucas S."/>
            <person name="Hammon N."/>
            <person name="Deshpande S."/>
            <person name="Cheng J.F."/>
            <person name="Tapia R."/>
            <person name="Han C."/>
            <person name="Goodwin L."/>
            <person name="Pitluck S."/>
            <person name="Liolios K."/>
            <person name="Pagani I."/>
            <person name="Ivanova N."/>
            <person name="Mavromatis K."/>
            <person name="Pati A."/>
            <person name="Chen A."/>
            <person name="Palaniappan K."/>
            <person name="Land M."/>
            <person name="Hauser L."/>
            <person name="Chang Y.J."/>
            <person name="Jeffries C.D."/>
            <person name="Detter J.C."/>
            <person name="Beck B."/>
            <person name="Woyke T."/>
            <person name="Bristow J."/>
            <person name="Eisen J.A."/>
            <person name="Markowitz V."/>
            <person name="Hugenholtz P."/>
            <person name="Kyrpides N.C."/>
            <person name="Klenk H.P."/>
        </authorList>
    </citation>
    <scope>NUCLEOTIDE SEQUENCE [LARGE SCALE GENOMIC DNA]</scope>
    <source>
        <strain evidence="16">ATCC 43644 / DSM 9630 / IS1B</strain>
    </source>
</reference>
<dbReference type="GO" id="GO:0046656">
    <property type="term" value="P:folic acid biosynthetic process"/>
    <property type="evidence" value="ECO:0007669"/>
    <property type="project" value="UniProtKB-KW"/>
</dbReference>
<dbReference type="CDD" id="cd00483">
    <property type="entry name" value="HPPK"/>
    <property type="match status" value="1"/>
</dbReference>
<evidence type="ECO:0000313" key="16">
    <source>
        <dbReference type="Proteomes" id="UP000008631"/>
    </source>
</evidence>
<keyword evidence="16" id="KW-1185">Reference proteome</keyword>
<dbReference type="PANTHER" id="PTHR43071">
    <property type="entry name" value="2-AMINO-4-HYDROXY-6-HYDROXYMETHYLDIHYDROPTERIDINE PYROPHOSPHOKINASE"/>
    <property type="match status" value="1"/>
</dbReference>
<dbReference type="Gene3D" id="3.30.70.560">
    <property type="entry name" value="7,8-Dihydro-6-hydroxymethylpterin-pyrophosphokinase HPPK"/>
    <property type="match status" value="1"/>
</dbReference>
<dbReference type="InterPro" id="IPR035907">
    <property type="entry name" value="Hppk_sf"/>
</dbReference>
<evidence type="ECO:0000256" key="7">
    <source>
        <dbReference type="ARBA" id="ARBA00022777"/>
    </source>
</evidence>
<evidence type="ECO:0000256" key="9">
    <source>
        <dbReference type="ARBA" id="ARBA00022909"/>
    </source>
</evidence>
<dbReference type="Pfam" id="PF01288">
    <property type="entry name" value="HPPK"/>
    <property type="match status" value="1"/>
</dbReference>
<keyword evidence="7" id="KW-0418">Kinase</keyword>
<evidence type="ECO:0000256" key="12">
    <source>
        <dbReference type="ARBA" id="ARBA00033413"/>
    </source>
</evidence>
<feature type="region of interest" description="Disordered" evidence="13">
    <location>
        <begin position="271"/>
        <end position="293"/>
    </location>
</feature>
<dbReference type="eggNOG" id="COG0801">
    <property type="taxonomic scope" value="Bacteria"/>
</dbReference>
<dbReference type="GO" id="GO:0046654">
    <property type="term" value="P:tetrahydrofolate biosynthetic process"/>
    <property type="evidence" value="ECO:0007669"/>
    <property type="project" value="UniProtKB-UniPathway"/>
</dbReference>
<evidence type="ECO:0000256" key="3">
    <source>
        <dbReference type="ARBA" id="ARBA00013253"/>
    </source>
</evidence>
<organism evidence="15 16">
    <name type="scientific">Isosphaera pallida (strain ATCC 43644 / DSM 9630 / IS1B)</name>
    <dbReference type="NCBI Taxonomy" id="575540"/>
    <lineage>
        <taxon>Bacteria</taxon>
        <taxon>Pseudomonadati</taxon>
        <taxon>Planctomycetota</taxon>
        <taxon>Planctomycetia</taxon>
        <taxon>Isosphaerales</taxon>
        <taxon>Isosphaeraceae</taxon>
        <taxon>Isosphaera</taxon>
    </lineage>
</organism>
<gene>
    <name evidence="15" type="ordered locus">Isop_1622</name>
</gene>
<keyword evidence="9" id="KW-0289">Folate biosynthesis</keyword>
<comment type="similarity">
    <text evidence="2">Belongs to the HPPK family.</text>
</comment>
<dbReference type="GO" id="GO:0003848">
    <property type="term" value="F:2-amino-4-hydroxy-6-hydroxymethyldihydropteridine diphosphokinase activity"/>
    <property type="evidence" value="ECO:0007669"/>
    <property type="project" value="UniProtKB-EC"/>
</dbReference>
<dbReference type="KEGG" id="ipa:Isop_1622"/>
<dbReference type="HOGENOM" id="CLU_949223_0_0_0"/>
<evidence type="ECO:0000256" key="10">
    <source>
        <dbReference type="ARBA" id="ARBA00029409"/>
    </source>
</evidence>
<comment type="pathway">
    <text evidence="1">Cofactor biosynthesis; tetrahydrofolate biosynthesis; 2-amino-4-hydroxy-6-hydroxymethyl-7,8-dihydropteridine diphosphate from 7,8-dihydroneopterin triphosphate: step 4/4.</text>
</comment>
<dbReference type="UniPathway" id="UPA00077">
    <property type="reaction ID" value="UER00155"/>
</dbReference>
<dbReference type="GO" id="GO:0016301">
    <property type="term" value="F:kinase activity"/>
    <property type="evidence" value="ECO:0007669"/>
    <property type="project" value="UniProtKB-KW"/>
</dbReference>
<sequence>MRIWIGMGSNMGDRWEHLTAARAALAALPGVQLEAFSRFWSNPPIGGPQGQGTFLNAAAQLRLDDEANPKLSWLERAEWLLDQLQAIERQRGTAKTTRWDQRPLDLDLLLVGPEQVGSSARLRIPHPRMTHRRFVLVPLHEIAPHVAIPPLNRTVADLLTHLDRQPRIATIVGPDAPRFAQRLLDHLAHPIPPPNWIIRPLINDPNPPVPPSQITLIIHSQVVPPLRGHNHDHSLPEGWETIPQVRPEFDPLAEALAALASLDAAVIPASEQSHSPIADSLPPSFPAQEPGAG</sequence>
<protein>
    <recommendedName>
        <fullName evidence="4">2-amino-4-hydroxy-6-hydroxymethyldihydropteridine pyrophosphokinase</fullName>
        <ecNumber evidence="3">2.7.6.3</ecNumber>
    </recommendedName>
    <alternativeName>
        <fullName evidence="11">6-hydroxymethyl-7,8-dihydropterin pyrophosphokinase</fullName>
    </alternativeName>
    <alternativeName>
        <fullName evidence="12">7,8-dihydro-6-hydroxymethylpterin-pyrophosphokinase</fullName>
    </alternativeName>
</protein>
<keyword evidence="6" id="KW-0547">Nucleotide-binding</keyword>
<dbReference type="Proteomes" id="UP000008631">
    <property type="component" value="Chromosome"/>
</dbReference>
<dbReference type="GO" id="GO:0005524">
    <property type="term" value="F:ATP binding"/>
    <property type="evidence" value="ECO:0007669"/>
    <property type="project" value="UniProtKB-KW"/>
</dbReference>
<proteinExistence type="inferred from homology"/>
<evidence type="ECO:0000256" key="5">
    <source>
        <dbReference type="ARBA" id="ARBA00022679"/>
    </source>
</evidence>
<dbReference type="InterPro" id="IPR000550">
    <property type="entry name" value="Hppk"/>
</dbReference>
<evidence type="ECO:0000256" key="4">
    <source>
        <dbReference type="ARBA" id="ARBA00016218"/>
    </source>
</evidence>
<dbReference type="AlphaFoldDB" id="E8R079"/>
<evidence type="ECO:0000256" key="13">
    <source>
        <dbReference type="SAM" id="MobiDB-lite"/>
    </source>
</evidence>
<dbReference type="OrthoDB" id="9808041at2"/>
<evidence type="ECO:0000256" key="6">
    <source>
        <dbReference type="ARBA" id="ARBA00022741"/>
    </source>
</evidence>
<evidence type="ECO:0000256" key="2">
    <source>
        <dbReference type="ARBA" id="ARBA00005810"/>
    </source>
</evidence>
<dbReference type="EMBL" id="CP002353">
    <property type="protein sequence ID" value="ADV62206.1"/>
    <property type="molecule type" value="Genomic_DNA"/>
</dbReference>
<evidence type="ECO:0000256" key="8">
    <source>
        <dbReference type="ARBA" id="ARBA00022840"/>
    </source>
</evidence>
<comment type="function">
    <text evidence="10">Catalyzes the transfer of pyrophosphate from adenosine triphosphate (ATP) to 6-hydroxymethyl-7,8-dihydropterin, an enzymatic step in folate biosynthesis pathway.</text>
</comment>
<dbReference type="STRING" id="575540.Isop_1622"/>
<evidence type="ECO:0000256" key="11">
    <source>
        <dbReference type="ARBA" id="ARBA00029766"/>
    </source>
</evidence>
<keyword evidence="5" id="KW-0808">Transferase</keyword>
<keyword evidence="8" id="KW-0067">ATP-binding</keyword>
<dbReference type="RefSeq" id="WP_013564494.1">
    <property type="nucleotide sequence ID" value="NC_014962.1"/>
</dbReference>
<dbReference type="InParanoid" id="E8R079"/>
<reference key="1">
    <citation type="submission" date="2010-11" db="EMBL/GenBank/DDBJ databases">
        <title>The complete sequence of chromosome of Isophaera pallida ATCC 43644.</title>
        <authorList>
            <consortium name="US DOE Joint Genome Institute (JGI-PGF)"/>
            <person name="Lucas S."/>
            <person name="Copeland A."/>
            <person name="Lapidus A."/>
            <person name="Bruce D."/>
            <person name="Goodwin L."/>
            <person name="Pitluck S."/>
            <person name="Kyrpides N."/>
            <person name="Mavromatis K."/>
            <person name="Pagani I."/>
            <person name="Ivanova N."/>
            <person name="Saunders E."/>
            <person name="Brettin T."/>
            <person name="Detter J.C."/>
            <person name="Han C."/>
            <person name="Tapia R."/>
            <person name="Land M."/>
            <person name="Hauser L."/>
            <person name="Markowitz V."/>
            <person name="Cheng J.-F."/>
            <person name="Hugenholtz P."/>
            <person name="Woyke T."/>
            <person name="Wu D."/>
            <person name="Eisen J.A."/>
        </authorList>
    </citation>
    <scope>NUCLEOTIDE SEQUENCE</scope>
    <source>
        <strain>ATCC 43644</strain>
    </source>
</reference>
<dbReference type="PANTHER" id="PTHR43071:SF1">
    <property type="entry name" value="2-AMINO-4-HYDROXY-6-HYDROXYMETHYLDIHYDROPTERIDINE PYROPHOSPHOKINASE"/>
    <property type="match status" value="1"/>
</dbReference>
<dbReference type="SUPFAM" id="SSF55083">
    <property type="entry name" value="6-hydroxymethyl-7,8-dihydropterin pyrophosphokinase, HPPK"/>
    <property type="match status" value="1"/>
</dbReference>
<dbReference type="NCBIfam" id="TIGR01498">
    <property type="entry name" value="folK"/>
    <property type="match status" value="1"/>
</dbReference>
<evidence type="ECO:0000256" key="1">
    <source>
        <dbReference type="ARBA" id="ARBA00005051"/>
    </source>
</evidence>
<dbReference type="EC" id="2.7.6.3" evidence="3"/>